<keyword evidence="6" id="KW-0121">Carboxypeptidase</keyword>
<dbReference type="SUPFAM" id="SSF49464">
    <property type="entry name" value="Carboxypeptidase regulatory domain-like"/>
    <property type="match status" value="1"/>
</dbReference>
<dbReference type="Gene3D" id="2.60.40.1120">
    <property type="entry name" value="Carboxypeptidase-like, regulatory domain"/>
    <property type="match status" value="1"/>
</dbReference>
<protein>
    <submittedName>
        <fullName evidence="6">Carboxypeptidase regulatory-like domain-containing protein</fullName>
    </submittedName>
</protein>
<dbReference type="KEGG" id="talb:FTW19_21155"/>
<evidence type="ECO:0000259" key="5">
    <source>
        <dbReference type="Pfam" id="PF25183"/>
    </source>
</evidence>
<dbReference type="InterPro" id="IPR008969">
    <property type="entry name" value="CarboxyPept-like_regulatory"/>
</dbReference>
<dbReference type="Pfam" id="PF13620">
    <property type="entry name" value="CarboxypepD_reg"/>
    <property type="match status" value="1"/>
</dbReference>
<feature type="chain" id="PRO_5022809854" evidence="4">
    <location>
        <begin position="26"/>
        <end position="1184"/>
    </location>
</feature>
<comment type="subcellular location">
    <subcellularLocation>
        <location evidence="1">Cell outer membrane</location>
    </subcellularLocation>
</comment>
<dbReference type="InterPro" id="IPR057601">
    <property type="entry name" value="Oar-like_b-barrel"/>
</dbReference>
<evidence type="ECO:0000256" key="3">
    <source>
        <dbReference type="ARBA" id="ARBA00023237"/>
    </source>
</evidence>
<dbReference type="GO" id="GO:0004180">
    <property type="term" value="F:carboxypeptidase activity"/>
    <property type="evidence" value="ECO:0007669"/>
    <property type="project" value="UniProtKB-KW"/>
</dbReference>
<evidence type="ECO:0000256" key="4">
    <source>
        <dbReference type="SAM" id="SignalP"/>
    </source>
</evidence>
<dbReference type="GO" id="GO:0009279">
    <property type="term" value="C:cell outer membrane"/>
    <property type="evidence" value="ECO:0007669"/>
    <property type="project" value="UniProtKB-SubCell"/>
</dbReference>
<keyword evidence="7" id="KW-1185">Reference proteome</keyword>
<feature type="domain" description="TonB-dependent transporter Oar-like beta-barrel" evidence="5">
    <location>
        <begin position="253"/>
        <end position="1177"/>
    </location>
</feature>
<dbReference type="OrthoDB" id="97893at2"/>
<dbReference type="PROSITE" id="PS51257">
    <property type="entry name" value="PROKAR_LIPOPROTEIN"/>
    <property type="match status" value="1"/>
</dbReference>
<feature type="signal peptide" evidence="4">
    <location>
        <begin position="1"/>
        <end position="25"/>
    </location>
</feature>
<accession>A0A5B9EJG7</accession>
<dbReference type="Gene3D" id="2.40.170.20">
    <property type="entry name" value="TonB-dependent receptor, beta-barrel domain"/>
    <property type="match status" value="1"/>
</dbReference>
<keyword evidence="3" id="KW-0998">Cell outer membrane</keyword>
<name>A0A5B9EJG7_9BACT</name>
<evidence type="ECO:0000313" key="6">
    <source>
        <dbReference type="EMBL" id="QEE30266.1"/>
    </source>
</evidence>
<dbReference type="InterPro" id="IPR036942">
    <property type="entry name" value="Beta-barrel_TonB_sf"/>
</dbReference>
<dbReference type="Proteomes" id="UP000321820">
    <property type="component" value="Chromosome"/>
</dbReference>
<keyword evidence="6" id="KW-0378">Hydrolase</keyword>
<dbReference type="AlphaFoldDB" id="A0A5B9EJG7"/>
<gene>
    <name evidence="6" type="ORF">FTW19_21155</name>
</gene>
<keyword evidence="6" id="KW-0645">Protease</keyword>
<reference evidence="6 7" key="1">
    <citation type="submission" date="2019-08" db="EMBL/GenBank/DDBJ databases">
        <title>Complete genome sequence of Terriglobus albidus strain ORNL.</title>
        <authorList>
            <person name="Podar M."/>
        </authorList>
    </citation>
    <scope>NUCLEOTIDE SEQUENCE [LARGE SCALE GENOMIC DNA]</scope>
    <source>
        <strain evidence="6 7">ORNL</strain>
    </source>
</reference>
<keyword evidence="2" id="KW-0472">Membrane</keyword>
<dbReference type="SUPFAM" id="SSF56935">
    <property type="entry name" value="Porins"/>
    <property type="match status" value="1"/>
</dbReference>
<evidence type="ECO:0000256" key="2">
    <source>
        <dbReference type="ARBA" id="ARBA00023136"/>
    </source>
</evidence>
<proteinExistence type="predicted"/>
<dbReference type="EMBL" id="CP042806">
    <property type="protein sequence ID" value="QEE30266.1"/>
    <property type="molecule type" value="Genomic_DNA"/>
</dbReference>
<dbReference type="Pfam" id="PF25183">
    <property type="entry name" value="OMP_b-brl_4"/>
    <property type="match status" value="1"/>
</dbReference>
<evidence type="ECO:0000256" key="1">
    <source>
        <dbReference type="ARBA" id="ARBA00004442"/>
    </source>
</evidence>
<organism evidence="6 7">
    <name type="scientific">Terriglobus albidus</name>
    <dbReference type="NCBI Taxonomy" id="1592106"/>
    <lineage>
        <taxon>Bacteria</taxon>
        <taxon>Pseudomonadati</taxon>
        <taxon>Acidobacteriota</taxon>
        <taxon>Terriglobia</taxon>
        <taxon>Terriglobales</taxon>
        <taxon>Acidobacteriaceae</taxon>
        <taxon>Terriglobus</taxon>
    </lineage>
</organism>
<evidence type="ECO:0000313" key="7">
    <source>
        <dbReference type="Proteomes" id="UP000321820"/>
    </source>
</evidence>
<sequence>MNWKNSLRGALLSVAAGLLLTQACVSQTSTTGAIRGTVTDPTGAVIPNATVTVTSNATSQVRSVKTDGDGQFAVGLLPPETYKVSITAPGFKTQVVPPIAVIVTETARADAQMVAGSEGETVEVSTTPAPLQVENATLGTVVDGTTIREVPLTNRNYTQVLTMSAGVAGDVNNAATLGKGTQDVYVNGASSISNNFHMDGADINNFGSGRAGDFVQQAGIAVPNPDSLQEFKIQTTNYDAGFGRDAGANVDVITKSGSNTLHGSAWEFLRNDVLNANDTFLKMNGQKRAVMKQNQFGGTLGGPILKDKLFIFGSYQGTRQVNGLSAGSLVTNTLFPLTNDRTAGAVGRAACPNGNARWHPFNGGNYSNTGSQTEVACDGSNINPVALNLLNQKIANGTYLIPTPQRMSTDANGNPVGFSTFSLPSHYSEDQFMVNTDYVLSEKHTLAERYFYSNQPQDKPFSSTSNTPGNGVTPKFNSQVAVLKLTSALNAHLLNEGLIGYVRNTGNLQTQANLRFDQIGMTAPSDPAYPLTPIMSVTGYFSLGGVNNDVSMSAVNTFEISDQINWTHGKQSIRAGFLGEKNQFNFDDPNNKRGALSFQTFQDFVLGLSAAQNHSSYSNVNSSSSQQGSYYKGYRGTSMAMFLQDDIKLASNLTVNAGLRWEINSGVSTNKGVLTSFWPSLVTPFRPVPVGGTYQGFVVPANSSANPPAGVKRLGSMSLGENDLPLHNFGPRVGFAWQPLGASSSTVVRGGYGVFYTLPNANSVLQTLGNQPFVSSSGTISGTANATATFQTPFTTVLTPGIWRPLMPYSSTNTSGLPVTAVAQNIDSPFVQQYNLDVQKELPKRLVGEVGYVGTRGTRLAESRAINRAYLASPSNPINGVTTNSLDSANIAARVPYQGVAPGGLNRIETYGTSMYHSLQTTLRRQVSKGVYVQAAYTWSKVMTTVTGGDGDNGVFSGGSGNSNDPNNRYARYGLAGYDRTHRLVVTYSWQIPGWKNGGSFARVATSGWKFSGVSTFQSGKPLTFTDTRNGTAYRTASRAQFIAGKGNNDVLNNQGGTMLNRVKTNTYLNTGLNGSAAQPWAVAPAVPYSVKVGGVDATEYGNSGIGIVRGPGNDNWDMTLSKETRVGGLHEDGTLVFRTEFFNAWNHPQYANPSTTVGAASYSQITASAVAPRLIQFALKYQF</sequence>
<keyword evidence="4" id="KW-0732">Signal</keyword>